<evidence type="ECO:0008006" key="4">
    <source>
        <dbReference type="Google" id="ProtNLM"/>
    </source>
</evidence>
<evidence type="ECO:0000313" key="3">
    <source>
        <dbReference type="Proteomes" id="UP000182835"/>
    </source>
</evidence>
<dbReference type="AlphaFoldDB" id="A0A1L8R6K0"/>
<accession>A0A1L8R6K0</accession>
<protein>
    <recommendedName>
        <fullName evidence="4">WxL domain-containing protein</fullName>
    </recommendedName>
</protein>
<feature type="signal peptide" evidence="1">
    <location>
        <begin position="1"/>
        <end position="22"/>
    </location>
</feature>
<proteinExistence type="predicted"/>
<dbReference type="STRING" id="317010.RU96_GL002431"/>
<evidence type="ECO:0000313" key="2">
    <source>
        <dbReference type="EMBL" id="OJG15380.1"/>
    </source>
</evidence>
<comment type="caution">
    <text evidence="2">The sequence shown here is derived from an EMBL/GenBank/DDBJ whole genome shotgun (WGS) entry which is preliminary data.</text>
</comment>
<dbReference type="Proteomes" id="UP000182835">
    <property type="component" value="Unassembled WGS sequence"/>
</dbReference>
<evidence type="ECO:0000256" key="1">
    <source>
        <dbReference type="SAM" id="SignalP"/>
    </source>
</evidence>
<name>A0A1L8R6K0_9ENTE</name>
<sequence length="207" mass="21949">MKKIFGLVALSSIVLMALPAYAEQHEIIGENSGDITINGTLGIDNTDEDATIVEEDDAWINVTLPLDTIFYSASPKAGAPITSPDYTITNNSGRPVDIHFKGIAKDDPDSSAKAVYMVELNGFSKANPKIIEGGLATSASNGVLIHTLANNNGKLAKDDPSELNTTANTVTFGYVGEVTDAMDGDTITENYTMTLEFKAVSWSGDTP</sequence>
<gene>
    <name evidence="2" type="ORF">RU96_GL002431</name>
</gene>
<reference evidence="2 3" key="1">
    <citation type="submission" date="2014-12" db="EMBL/GenBank/DDBJ databases">
        <title>Draft genome sequences of 29 type strains of Enterococci.</title>
        <authorList>
            <person name="Zhong Z."/>
            <person name="Sun Z."/>
            <person name="Liu W."/>
            <person name="Zhang W."/>
            <person name="Zhang H."/>
        </authorList>
    </citation>
    <scope>NUCLEOTIDE SEQUENCE [LARGE SCALE GENOMIC DNA]</scope>
    <source>
        <strain evidence="2 3">DSM 21207</strain>
    </source>
</reference>
<feature type="chain" id="PRO_5009879683" description="WxL domain-containing protein" evidence="1">
    <location>
        <begin position="23"/>
        <end position="207"/>
    </location>
</feature>
<dbReference type="EMBL" id="JXKG01000008">
    <property type="protein sequence ID" value="OJG15380.1"/>
    <property type="molecule type" value="Genomic_DNA"/>
</dbReference>
<dbReference type="OrthoDB" id="2194369at2"/>
<keyword evidence="1" id="KW-0732">Signal</keyword>
<organism evidence="2 3">
    <name type="scientific">Enterococcus canintestini</name>
    <dbReference type="NCBI Taxonomy" id="317010"/>
    <lineage>
        <taxon>Bacteria</taxon>
        <taxon>Bacillati</taxon>
        <taxon>Bacillota</taxon>
        <taxon>Bacilli</taxon>
        <taxon>Lactobacillales</taxon>
        <taxon>Enterococcaceae</taxon>
        <taxon>Enterococcus</taxon>
    </lineage>
</organism>